<keyword evidence="5" id="KW-0472">Membrane</keyword>
<evidence type="ECO:0000313" key="7">
    <source>
        <dbReference type="EnsemblProtists" id="EOD22495"/>
    </source>
</evidence>
<comment type="subcellular location">
    <subcellularLocation>
        <location evidence="1">Cell membrane</location>
        <topology evidence="1">Multi-pass membrane protein</topology>
    </subcellularLocation>
</comment>
<accession>A0A0D3JG60</accession>
<keyword evidence="2" id="KW-1003">Cell membrane</keyword>
<reference evidence="7" key="2">
    <citation type="submission" date="2024-10" db="UniProtKB">
        <authorList>
            <consortium name="EnsemblProtists"/>
        </authorList>
    </citation>
    <scope>IDENTIFICATION</scope>
</reference>
<evidence type="ECO:0000256" key="3">
    <source>
        <dbReference type="ARBA" id="ARBA00022692"/>
    </source>
</evidence>
<keyword evidence="4" id="KW-1133">Transmembrane helix</keyword>
<protein>
    <recommendedName>
        <fullName evidence="6">Glycine transporter domain-containing protein</fullName>
    </recommendedName>
</protein>
<sequence>MRLTPKERAHFAALAEGESKMSAHAYDEFVRKRLLPANEQLALHEIRESVHADSLGKRMIVAADFLGTSLFAVVGAEMAGQAGMNVVGCTLVGCIAAMGGGTVNNLITGVTPVFWLRDPRFLLAAASSSIATFTCGTRAAGPACVALGVSICAGGVMRDVICHRDVAIGSQSFALATGAGASVYVALRKAAERGYVTYISMRICLAAATTLAMRAYAWHRKQTTGEHVLAPYAHRRRVE</sequence>
<evidence type="ECO:0000256" key="4">
    <source>
        <dbReference type="ARBA" id="ARBA00022989"/>
    </source>
</evidence>
<dbReference type="Pfam" id="PF03458">
    <property type="entry name" value="Gly_transporter"/>
    <property type="match status" value="1"/>
</dbReference>
<dbReference type="InterPro" id="IPR005115">
    <property type="entry name" value="Gly_transporter"/>
</dbReference>
<dbReference type="PANTHER" id="PTHR30506:SF3">
    <property type="entry name" value="UPF0126 INNER MEMBRANE PROTEIN YADS-RELATED"/>
    <property type="match status" value="1"/>
</dbReference>
<evidence type="ECO:0000259" key="6">
    <source>
        <dbReference type="Pfam" id="PF03458"/>
    </source>
</evidence>
<dbReference type="EnsemblProtists" id="EOD22495">
    <property type="protein sequence ID" value="EOD22495"/>
    <property type="gene ID" value="EMIHUDRAFT_240270"/>
</dbReference>
<evidence type="ECO:0000256" key="2">
    <source>
        <dbReference type="ARBA" id="ARBA00022475"/>
    </source>
</evidence>
<dbReference type="HOGENOM" id="CLU_1162946_0_0_1"/>
<dbReference type="GO" id="GO:0005886">
    <property type="term" value="C:plasma membrane"/>
    <property type="evidence" value="ECO:0007669"/>
    <property type="project" value="UniProtKB-SubCell"/>
</dbReference>
<dbReference type="AlphaFoldDB" id="A0A0D3JG60"/>
<evidence type="ECO:0000256" key="1">
    <source>
        <dbReference type="ARBA" id="ARBA00004651"/>
    </source>
</evidence>
<dbReference type="PANTHER" id="PTHR30506">
    <property type="entry name" value="INNER MEMBRANE PROTEIN"/>
    <property type="match status" value="1"/>
</dbReference>
<keyword evidence="3" id="KW-0812">Transmembrane</keyword>
<evidence type="ECO:0000256" key="5">
    <source>
        <dbReference type="ARBA" id="ARBA00023136"/>
    </source>
</evidence>
<dbReference type="RefSeq" id="XP_005774924.1">
    <property type="nucleotide sequence ID" value="XM_005774867.1"/>
</dbReference>
<name>A0A0D3JG60_EMIH1</name>
<evidence type="ECO:0000313" key="8">
    <source>
        <dbReference type="Proteomes" id="UP000013827"/>
    </source>
</evidence>
<organism evidence="7 8">
    <name type="scientific">Emiliania huxleyi (strain CCMP1516)</name>
    <dbReference type="NCBI Taxonomy" id="280463"/>
    <lineage>
        <taxon>Eukaryota</taxon>
        <taxon>Haptista</taxon>
        <taxon>Haptophyta</taxon>
        <taxon>Prymnesiophyceae</taxon>
        <taxon>Isochrysidales</taxon>
        <taxon>Noelaerhabdaceae</taxon>
        <taxon>Emiliania</taxon>
    </lineage>
</organism>
<dbReference type="GeneID" id="17268034"/>
<dbReference type="Proteomes" id="UP000013827">
    <property type="component" value="Unassembled WGS sequence"/>
</dbReference>
<proteinExistence type="predicted"/>
<feature type="domain" description="Glycine transporter" evidence="6">
    <location>
        <begin position="62"/>
        <end position="135"/>
    </location>
</feature>
<dbReference type="PaxDb" id="2903-EOD22495"/>
<keyword evidence="8" id="KW-1185">Reference proteome</keyword>
<reference evidence="8" key="1">
    <citation type="journal article" date="2013" name="Nature">
        <title>Pan genome of the phytoplankton Emiliania underpins its global distribution.</title>
        <authorList>
            <person name="Read B.A."/>
            <person name="Kegel J."/>
            <person name="Klute M.J."/>
            <person name="Kuo A."/>
            <person name="Lefebvre S.C."/>
            <person name="Maumus F."/>
            <person name="Mayer C."/>
            <person name="Miller J."/>
            <person name="Monier A."/>
            <person name="Salamov A."/>
            <person name="Young J."/>
            <person name="Aguilar M."/>
            <person name="Claverie J.M."/>
            <person name="Frickenhaus S."/>
            <person name="Gonzalez K."/>
            <person name="Herman E.K."/>
            <person name="Lin Y.C."/>
            <person name="Napier J."/>
            <person name="Ogata H."/>
            <person name="Sarno A.F."/>
            <person name="Shmutz J."/>
            <person name="Schroeder D."/>
            <person name="de Vargas C."/>
            <person name="Verret F."/>
            <person name="von Dassow P."/>
            <person name="Valentin K."/>
            <person name="Van de Peer Y."/>
            <person name="Wheeler G."/>
            <person name="Dacks J.B."/>
            <person name="Delwiche C.F."/>
            <person name="Dyhrman S.T."/>
            <person name="Glockner G."/>
            <person name="John U."/>
            <person name="Richards T."/>
            <person name="Worden A.Z."/>
            <person name="Zhang X."/>
            <person name="Grigoriev I.V."/>
            <person name="Allen A.E."/>
            <person name="Bidle K."/>
            <person name="Borodovsky M."/>
            <person name="Bowler C."/>
            <person name="Brownlee C."/>
            <person name="Cock J.M."/>
            <person name="Elias M."/>
            <person name="Gladyshev V.N."/>
            <person name="Groth M."/>
            <person name="Guda C."/>
            <person name="Hadaegh A."/>
            <person name="Iglesias-Rodriguez M.D."/>
            <person name="Jenkins J."/>
            <person name="Jones B.M."/>
            <person name="Lawson T."/>
            <person name="Leese F."/>
            <person name="Lindquist E."/>
            <person name="Lobanov A."/>
            <person name="Lomsadze A."/>
            <person name="Malik S.B."/>
            <person name="Marsh M.E."/>
            <person name="Mackinder L."/>
            <person name="Mock T."/>
            <person name="Mueller-Roeber B."/>
            <person name="Pagarete A."/>
            <person name="Parker M."/>
            <person name="Probert I."/>
            <person name="Quesneville H."/>
            <person name="Raines C."/>
            <person name="Rensing S.A."/>
            <person name="Riano-Pachon D.M."/>
            <person name="Richier S."/>
            <person name="Rokitta S."/>
            <person name="Shiraiwa Y."/>
            <person name="Soanes D.M."/>
            <person name="van der Giezen M."/>
            <person name="Wahlund T.M."/>
            <person name="Williams B."/>
            <person name="Wilson W."/>
            <person name="Wolfe G."/>
            <person name="Wurch L.L."/>
        </authorList>
    </citation>
    <scope>NUCLEOTIDE SEQUENCE</scope>
</reference>
<dbReference type="KEGG" id="ehx:EMIHUDRAFT_240270"/>